<dbReference type="GO" id="GO:0042602">
    <property type="term" value="F:riboflavin reductase (NADPH) activity"/>
    <property type="evidence" value="ECO:0007669"/>
    <property type="project" value="TreeGrafter"/>
</dbReference>
<dbReference type="SUPFAM" id="SSF50475">
    <property type="entry name" value="FMN-binding split barrel"/>
    <property type="match status" value="1"/>
</dbReference>
<dbReference type="STRING" id="1579316.RC74_20420"/>
<name>A0A126V575_9RHOB</name>
<keyword evidence="4" id="KW-1185">Reference proteome</keyword>
<dbReference type="GO" id="GO:0006208">
    <property type="term" value="P:pyrimidine nucleobase catabolic process"/>
    <property type="evidence" value="ECO:0007669"/>
    <property type="project" value="TreeGrafter"/>
</dbReference>
<dbReference type="GO" id="GO:0010181">
    <property type="term" value="F:FMN binding"/>
    <property type="evidence" value="ECO:0007669"/>
    <property type="project" value="InterPro"/>
</dbReference>
<proteinExistence type="predicted"/>
<evidence type="ECO:0000259" key="2">
    <source>
        <dbReference type="SMART" id="SM00903"/>
    </source>
</evidence>
<dbReference type="OrthoDB" id="9792858at2"/>
<feature type="domain" description="Flavin reductase like" evidence="2">
    <location>
        <begin position="22"/>
        <end position="163"/>
    </location>
</feature>
<dbReference type="PANTHER" id="PTHR30466">
    <property type="entry name" value="FLAVIN REDUCTASE"/>
    <property type="match status" value="1"/>
</dbReference>
<keyword evidence="1" id="KW-0560">Oxidoreductase</keyword>
<dbReference type="AlphaFoldDB" id="A0A126V575"/>
<dbReference type="EMBL" id="CP014327">
    <property type="protein sequence ID" value="AML53297.1"/>
    <property type="molecule type" value="Genomic_DNA"/>
</dbReference>
<evidence type="ECO:0000313" key="4">
    <source>
        <dbReference type="Proteomes" id="UP000070371"/>
    </source>
</evidence>
<evidence type="ECO:0000256" key="1">
    <source>
        <dbReference type="ARBA" id="ARBA00023002"/>
    </source>
</evidence>
<dbReference type="Gene3D" id="2.30.110.10">
    <property type="entry name" value="Electron Transport, Fmn-binding Protein, Chain A"/>
    <property type="match status" value="1"/>
</dbReference>
<dbReference type="InterPro" id="IPR012349">
    <property type="entry name" value="Split_barrel_FMN-bd"/>
</dbReference>
<dbReference type="SMART" id="SM00903">
    <property type="entry name" value="Flavin_Reduct"/>
    <property type="match status" value="1"/>
</dbReference>
<accession>A0A126V575</accession>
<gene>
    <name evidence="3" type="ORF">RC74_20420</name>
</gene>
<dbReference type="Proteomes" id="UP000070371">
    <property type="component" value="Chromosome"/>
</dbReference>
<dbReference type="Pfam" id="PF01613">
    <property type="entry name" value="Flavin_Reduct"/>
    <property type="match status" value="1"/>
</dbReference>
<reference evidence="3 4" key="1">
    <citation type="submission" date="2016-02" db="EMBL/GenBank/DDBJ databases">
        <title>Complete genome sequence of Halocynthiibacter arcticus PAMC 20958t from arctic marine sediment.</title>
        <authorList>
            <person name="Lee Y.M."/>
            <person name="Baek K."/>
            <person name="Lee H.K."/>
            <person name="Shin S.C."/>
        </authorList>
    </citation>
    <scope>NUCLEOTIDE SEQUENCE [LARGE SCALE GENOMIC DNA]</scope>
    <source>
        <strain evidence="3">PAMC 20958</strain>
    </source>
</reference>
<organism evidence="3 4">
    <name type="scientific">Falsihalocynthiibacter arcticus</name>
    <dbReference type="NCBI Taxonomy" id="1579316"/>
    <lineage>
        <taxon>Bacteria</taxon>
        <taxon>Pseudomonadati</taxon>
        <taxon>Pseudomonadota</taxon>
        <taxon>Alphaproteobacteria</taxon>
        <taxon>Rhodobacterales</taxon>
        <taxon>Roseobacteraceae</taxon>
        <taxon>Falsihalocynthiibacter</taxon>
    </lineage>
</organism>
<evidence type="ECO:0000313" key="3">
    <source>
        <dbReference type="EMBL" id="AML53297.1"/>
    </source>
</evidence>
<sequence length="167" mass="18258">MAFASRQFTPDSDNARQLRDAFGRFSTGVTVVTVASEDGPIGMTANSFSSLSLDPALVLWSPAIGSRRYKYFANAEYFAIHILSDEDKHICEGFAKNGHAFEALEHRTNSHGVPLIENCLARFECRHVATHPGGDHVIVVGQVENVELRDGTPLTFYGGKYGKIQAA</sequence>
<dbReference type="RefSeq" id="WP_039003286.1">
    <property type="nucleotide sequence ID" value="NZ_CP014327.1"/>
</dbReference>
<dbReference type="InterPro" id="IPR002563">
    <property type="entry name" value="Flavin_Rdtase-like_dom"/>
</dbReference>
<protein>
    <submittedName>
        <fullName evidence="3">Flavin oxidoreductase</fullName>
    </submittedName>
</protein>
<dbReference type="InterPro" id="IPR050268">
    <property type="entry name" value="NADH-dep_flavin_reductase"/>
</dbReference>
<dbReference type="KEGG" id="hat:RC74_20420"/>
<dbReference type="PANTHER" id="PTHR30466:SF1">
    <property type="entry name" value="FMN REDUCTASE (NADH) RUTF"/>
    <property type="match status" value="1"/>
</dbReference>